<feature type="transmembrane region" description="Helical" evidence="3">
    <location>
        <begin position="28"/>
        <end position="47"/>
    </location>
</feature>
<keyword evidence="3" id="KW-1133">Transmembrane helix</keyword>
<sequence length="314" mass="31406">MTLAGIAAVAWGSADFLAGTGTRRLPIVTVLIGSELTGLVLALAYLAGRGGPLPASPRLIVISALAGVLAVPGMGLAYRAMRDGSPAVVAPVAAGASLVPIAWGLLHGDRPGVVSMIGVVAALAGMTCSSWPTVPRPGRTSPPGRPSPPDQHPSPDRFFPPGQPSPPGRFTPAGRPGRAAFWCVGGAALCFGTFFVLLHEAAPSDPYIATAYVRVAGGVIGLVLLAVARRRVRAHVGGGSTWVLPIAVGVLETVADGAFAHAAAGVAVGAAAVVASLYPAVTVSLNAVLFRERMPAVHLCGVVAALVGVVCLAG</sequence>
<feature type="domain" description="EamA" evidence="4">
    <location>
        <begin position="186"/>
        <end position="312"/>
    </location>
</feature>
<feature type="domain" description="EamA" evidence="4">
    <location>
        <begin position="3"/>
        <end position="129"/>
    </location>
</feature>
<proteinExistence type="inferred from homology"/>
<dbReference type="InterPro" id="IPR000620">
    <property type="entry name" value="EamA_dom"/>
</dbReference>
<accession>A0ABQ3XF69</accession>
<evidence type="ECO:0000256" key="2">
    <source>
        <dbReference type="SAM" id="MobiDB-lite"/>
    </source>
</evidence>
<evidence type="ECO:0000259" key="4">
    <source>
        <dbReference type="Pfam" id="PF00892"/>
    </source>
</evidence>
<gene>
    <name evidence="5" type="ORF">Aco03nite_055440</name>
</gene>
<keyword evidence="3" id="KW-0812">Transmembrane</keyword>
<dbReference type="Proteomes" id="UP000612282">
    <property type="component" value="Unassembled WGS sequence"/>
</dbReference>
<feature type="transmembrane region" description="Helical" evidence="3">
    <location>
        <begin position="293"/>
        <end position="313"/>
    </location>
</feature>
<keyword evidence="3" id="KW-0472">Membrane</keyword>
<dbReference type="EMBL" id="BOMG01000068">
    <property type="protein sequence ID" value="GID57140.1"/>
    <property type="molecule type" value="Genomic_DNA"/>
</dbReference>
<feature type="transmembrane region" description="Helical" evidence="3">
    <location>
        <begin position="211"/>
        <end position="228"/>
    </location>
</feature>
<name>A0ABQ3XF69_9ACTN</name>
<organism evidence="5 6">
    <name type="scientific">Actinoplanes couchii</name>
    <dbReference type="NCBI Taxonomy" id="403638"/>
    <lineage>
        <taxon>Bacteria</taxon>
        <taxon>Bacillati</taxon>
        <taxon>Actinomycetota</taxon>
        <taxon>Actinomycetes</taxon>
        <taxon>Micromonosporales</taxon>
        <taxon>Micromonosporaceae</taxon>
        <taxon>Actinoplanes</taxon>
    </lineage>
</organism>
<comment type="caution">
    <text evidence="5">The sequence shown here is derived from an EMBL/GenBank/DDBJ whole genome shotgun (WGS) entry which is preliminary data.</text>
</comment>
<protein>
    <recommendedName>
        <fullName evidence="4">EamA domain-containing protein</fullName>
    </recommendedName>
</protein>
<evidence type="ECO:0000313" key="6">
    <source>
        <dbReference type="Proteomes" id="UP000612282"/>
    </source>
</evidence>
<evidence type="ECO:0000256" key="3">
    <source>
        <dbReference type="SAM" id="Phobius"/>
    </source>
</evidence>
<dbReference type="InterPro" id="IPR037185">
    <property type="entry name" value="EmrE-like"/>
</dbReference>
<feature type="compositionally biased region" description="Pro residues" evidence="2">
    <location>
        <begin position="143"/>
        <end position="152"/>
    </location>
</feature>
<feature type="transmembrane region" description="Helical" evidence="3">
    <location>
        <begin position="234"/>
        <end position="251"/>
    </location>
</feature>
<feature type="transmembrane region" description="Helical" evidence="3">
    <location>
        <begin position="179"/>
        <end position="199"/>
    </location>
</feature>
<reference evidence="5 6" key="1">
    <citation type="submission" date="2021-01" db="EMBL/GenBank/DDBJ databases">
        <title>Whole genome shotgun sequence of Actinoplanes couchii NBRC 106145.</title>
        <authorList>
            <person name="Komaki H."/>
            <person name="Tamura T."/>
        </authorList>
    </citation>
    <scope>NUCLEOTIDE SEQUENCE [LARGE SCALE GENOMIC DNA]</scope>
    <source>
        <strain evidence="5 6">NBRC 106145</strain>
    </source>
</reference>
<evidence type="ECO:0000313" key="5">
    <source>
        <dbReference type="EMBL" id="GID57140.1"/>
    </source>
</evidence>
<feature type="transmembrane region" description="Helical" evidence="3">
    <location>
        <begin position="59"/>
        <end position="81"/>
    </location>
</feature>
<feature type="region of interest" description="Disordered" evidence="2">
    <location>
        <begin position="132"/>
        <end position="171"/>
    </location>
</feature>
<evidence type="ECO:0000256" key="1">
    <source>
        <dbReference type="ARBA" id="ARBA00007362"/>
    </source>
</evidence>
<dbReference type="SUPFAM" id="SSF103481">
    <property type="entry name" value="Multidrug resistance efflux transporter EmrE"/>
    <property type="match status" value="1"/>
</dbReference>
<feature type="transmembrane region" description="Helical" evidence="3">
    <location>
        <begin position="87"/>
        <end position="106"/>
    </location>
</feature>
<dbReference type="Pfam" id="PF00892">
    <property type="entry name" value="EamA"/>
    <property type="match status" value="2"/>
</dbReference>
<comment type="similarity">
    <text evidence="1">Belongs to the EamA transporter family.</text>
</comment>
<keyword evidence="6" id="KW-1185">Reference proteome</keyword>
<feature type="transmembrane region" description="Helical" evidence="3">
    <location>
        <begin position="258"/>
        <end position="281"/>
    </location>
</feature>
<feature type="transmembrane region" description="Helical" evidence="3">
    <location>
        <begin position="113"/>
        <end position="134"/>
    </location>
</feature>
<feature type="compositionally biased region" description="Low complexity" evidence="2">
    <location>
        <begin position="132"/>
        <end position="142"/>
    </location>
</feature>